<protein>
    <submittedName>
        <fullName evidence="1">Uncharacterized protein</fullName>
    </submittedName>
</protein>
<sequence length="206" mass="21981">MFFHAQKSVLSRAFAKIGEQGNIAAHQRLQACADGAKHRTRSNDDASYQPKTANDAITGKFKSGSDKSGMKCHADSSLICTAIVEQARDSVVGTRMKSPATHLRKHHFVTALAISGIVLLGCASKVQIQVPANFHGHVHIVCTGMTKDASSKIVVDDSGAAQVNDCPLRQTDAVVTQPGASTPLNTAIMWTTTGDGLVREINFDIR</sequence>
<evidence type="ECO:0000313" key="2">
    <source>
        <dbReference type="Proteomes" id="UP000182427"/>
    </source>
</evidence>
<organism evidence="1 2">
    <name type="scientific">Terriglobus roseus</name>
    <dbReference type="NCBI Taxonomy" id="392734"/>
    <lineage>
        <taxon>Bacteria</taxon>
        <taxon>Pseudomonadati</taxon>
        <taxon>Acidobacteriota</taxon>
        <taxon>Terriglobia</taxon>
        <taxon>Terriglobales</taxon>
        <taxon>Acidobacteriaceae</taxon>
        <taxon>Terriglobus</taxon>
    </lineage>
</organism>
<dbReference type="Proteomes" id="UP000182427">
    <property type="component" value="Chromosome I"/>
</dbReference>
<keyword evidence="2" id="KW-1185">Reference proteome</keyword>
<evidence type="ECO:0000313" key="1">
    <source>
        <dbReference type="EMBL" id="SDF63965.1"/>
    </source>
</evidence>
<reference evidence="1 2" key="1">
    <citation type="submission" date="2016-10" db="EMBL/GenBank/DDBJ databases">
        <authorList>
            <person name="de Groot N.N."/>
        </authorList>
    </citation>
    <scope>NUCLEOTIDE SEQUENCE [LARGE SCALE GENOMIC DNA]</scope>
    <source>
        <strain evidence="1 2">GAS232</strain>
    </source>
</reference>
<dbReference type="EMBL" id="LT629690">
    <property type="protein sequence ID" value="SDF63965.1"/>
    <property type="molecule type" value="Genomic_DNA"/>
</dbReference>
<gene>
    <name evidence="1" type="ORF">SAMN05444167_2876</name>
</gene>
<proteinExistence type="predicted"/>
<accession>A0A1G7MQB4</accession>
<name>A0A1G7MQB4_9BACT</name>
<dbReference type="AlphaFoldDB" id="A0A1G7MQB4"/>